<sequence length="124" mass="14240">MKILDIESTQQLAVKLSGTLALPVSARRKYVKAPRKSWRQRIHCEIRQYRVSKKISINVISINKKQCSSFNTKASLLQCPSASCNVTKALLLANKIDRKNDPLRTLGYTKKCDKQRVYLEALYR</sequence>
<reference evidence="1 2" key="1">
    <citation type="journal article" date="2012" name="Int. J. Syst. Evol. Microbiol.">
        <title>Vibrio caribbeanicus sp. nov., isolated from the marine sponge Scleritoderma cyanea.</title>
        <authorList>
            <person name="Hoffmann M."/>
            <person name="Monday S.R."/>
            <person name="Allard M.W."/>
            <person name="Strain E.A."/>
            <person name="Whittaker P."/>
            <person name="Naum M."/>
            <person name="McCarthy P.J."/>
            <person name="Lopez J.V."/>
            <person name="Fischer M."/>
            <person name="Brown E.W."/>
        </authorList>
    </citation>
    <scope>NUCLEOTIDE SEQUENCE [LARGE SCALE GENOMIC DNA]</scope>
    <source>
        <strain evidence="1 2">LMG 19158</strain>
    </source>
</reference>
<dbReference type="Proteomes" id="UP000004349">
    <property type="component" value="Unassembled WGS sequence"/>
</dbReference>
<evidence type="ECO:0000313" key="2">
    <source>
        <dbReference type="Proteomes" id="UP000004349"/>
    </source>
</evidence>
<organism evidence="1 2">
    <name type="scientific">Vibrio scophthalmi LMG 19158</name>
    <dbReference type="NCBI Taxonomy" id="870967"/>
    <lineage>
        <taxon>Bacteria</taxon>
        <taxon>Pseudomonadati</taxon>
        <taxon>Pseudomonadota</taxon>
        <taxon>Gammaproteobacteria</taxon>
        <taxon>Vibrionales</taxon>
        <taxon>Vibrionaceae</taxon>
        <taxon>Vibrio</taxon>
    </lineage>
</organism>
<dbReference type="RefSeq" id="WP_005592705.1">
    <property type="nucleotide sequence ID" value="NZ_AFWE01000018.1"/>
</dbReference>
<protein>
    <submittedName>
        <fullName evidence="1">Uncharacterized protein</fullName>
    </submittedName>
</protein>
<gene>
    <name evidence="1" type="ORF">VIS19158_11728</name>
</gene>
<evidence type="ECO:0000313" key="1">
    <source>
        <dbReference type="EMBL" id="EGU42465.1"/>
    </source>
</evidence>
<dbReference type="AlphaFoldDB" id="F9RID3"/>
<proteinExistence type="predicted"/>
<comment type="caution">
    <text evidence="1">The sequence shown here is derived from an EMBL/GenBank/DDBJ whole genome shotgun (WGS) entry which is preliminary data.</text>
</comment>
<accession>F9RID3</accession>
<dbReference type="EMBL" id="AFWE01000018">
    <property type="protein sequence ID" value="EGU42465.1"/>
    <property type="molecule type" value="Genomic_DNA"/>
</dbReference>
<name>F9RID3_9VIBR</name>